<proteinExistence type="predicted"/>
<dbReference type="Gene3D" id="2.60.120.430">
    <property type="entry name" value="Galactose-binding lectin"/>
    <property type="match status" value="1"/>
</dbReference>
<dbReference type="EMBL" id="BMHY01000013">
    <property type="protein sequence ID" value="GGG84355.1"/>
    <property type="molecule type" value="Genomic_DNA"/>
</dbReference>
<accession>A0A917HMM1</accession>
<dbReference type="Pfam" id="PF09992">
    <property type="entry name" value="NAGPA"/>
    <property type="match status" value="1"/>
</dbReference>
<evidence type="ECO:0000259" key="2">
    <source>
        <dbReference type="Pfam" id="PF09992"/>
    </source>
</evidence>
<gene>
    <name evidence="3" type="ORF">GCM10010918_47740</name>
</gene>
<protein>
    <recommendedName>
        <fullName evidence="5">Copper amine oxidase</fullName>
    </recommendedName>
</protein>
<comment type="caution">
    <text evidence="3">The sequence shown here is derived from an EMBL/GenBank/DDBJ whole genome shotgun (WGS) entry which is preliminary data.</text>
</comment>
<dbReference type="RefSeq" id="WP_188892203.1">
    <property type="nucleotide sequence ID" value="NZ_BMHY01000013.1"/>
</dbReference>
<dbReference type="AlphaFoldDB" id="A0A917HMM1"/>
<name>A0A917HMM1_9BACL</name>
<dbReference type="InterPro" id="IPR018711">
    <property type="entry name" value="NAGPA"/>
</dbReference>
<evidence type="ECO:0008006" key="5">
    <source>
        <dbReference type="Google" id="ProtNLM"/>
    </source>
</evidence>
<dbReference type="Gene3D" id="3.30.457.10">
    <property type="entry name" value="Copper amine oxidase-like, N-terminal domain"/>
    <property type="match status" value="1"/>
</dbReference>
<dbReference type="InterPro" id="IPR012854">
    <property type="entry name" value="Cu_amine_oxidase-like_N"/>
</dbReference>
<evidence type="ECO:0000259" key="1">
    <source>
        <dbReference type="Pfam" id="PF07833"/>
    </source>
</evidence>
<sequence>MRKVDNNHVRQTAGLSKKVIVVLLGGALLIQPLAAAVPVSWNPAKTSVAAAATASSAFKLLQESYITAGALKKEYVWTTQRSGKKAETNVHVIEIDLSNPNVKLDAMSGKNNTVGKLNTIANMTKENGAVAGINADVFITSTEGSPMGAQVSSGTMLVSPMKIKGMYAFAVTKDRQPVIDSYTFDGTVKSGDGSTFVLAGMNQSAYVPEVGGSKYSHFNQLHIYTSAWGGAERPRNAMATPTEVLVRNGIVEQISEQAPISGAIPSDGYILRGHGDAAKFIVEHLQVGQSVTSNYSLVSSNGSKVDPSSFQMLIGGHTILVDKGAAAAFSRDISGVSGSSIVSRSAVGYSKDGKKAYLITTEKFGNSTGATLKEMQQIMVGLGVYKGINLDGGGSTTMIDRPLGETGLQLTHSTQYGTTQRSVANGIGVFSTAPKGSLKGITVSGSNVLFIGQKASYSVKAYDTYYNPFELTSTNAKWSSIGSVGTMSGNEFTATKAGTATISVRSGDVTSNYPIEVIGQDQVAEVKLDAAAGMLTKGATVSVPVTITLKNGKSYKLTGDSLKWEFIGFTGSQKGNTITVESTGTSTTGYAIGRYDGFPTILPFTQGGSEKTLENFENVGYAITSQVTPSATTTGGVKLVSDLPKQTSGKALQISYDFSAGTGTKAVYAVFNGTAGKTVDGAPNGMTVDVYGDGSLNWLRAEFTDADGKAHLVDLAKQLDWTGWKTVKADLSSYGMKYPVKLKRIYVVTIADGQDERAATGAVGLDNLKLQYASAPVTSVNKSIVMNIGKKTATVDGKSITLDVAPLELNGTTYVPLRFVSDALGATLKWDDKLNRVSVIKGSTMLEMVIGKKELVMNGKRSETAVAPIVRNGRTLIPIRLFSENLGLKVGYENKTKKITID</sequence>
<dbReference type="PANTHER" id="PTHR40446:SF2">
    <property type="entry name" value="N-ACETYLGLUCOSAMINE-1-PHOSPHODIESTER ALPHA-N-ACETYLGLUCOSAMINIDASE"/>
    <property type="match status" value="1"/>
</dbReference>
<organism evidence="3 4">
    <name type="scientific">Paenibacillus radicis</name>
    <name type="common">ex Gao et al. 2016</name>
    <dbReference type="NCBI Taxonomy" id="1737354"/>
    <lineage>
        <taxon>Bacteria</taxon>
        <taxon>Bacillati</taxon>
        <taxon>Bacillota</taxon>
        <taxon>Bacilli</taxon>
        <taxon>Bacillales</taxon>
        <taxon>Paenibacillaceae</taxon>
        <taxon>Paenibacillus</taxon>
    </lineage>
</organism>
<dbReference type="SUPFAM" id="SSF55383">
    <property type="entry name" value="Copper amine oxidase, domain N"/>
    <property type="match status" value="2"/>
</dbReference>
<dbReference type="Proteomes" id="UP000600247">
    <property type="component" value="Unassembled WGS sequence"/>
</dbReference>
<dbReference type="InterPro" id="IPR036582">
    <property type="entry name" value="Mao_N_sf"/>
</dbReference>
<evidence type="ECO:0000313" key="3">
    <source>
        <dbReference type="EMBL" id="GGG84355.1"/>
    </source>
</evidence>
<reference evidence="3 4" key="1">
    <citation type="journal article" date="2014" name="Int. J. Syst. Evol. Microbiol.">
        <title>Complete genome sequence of Corynebacterium casei LMG S-19264T (=DSM 44701T), isolated from a smear-ripened cheese.</title>
        <authorList>
            <consortium name="US DOE Joint Genome Institute (JGI-PGF)"/>
            <person name="Walter F."/>
            <person name="Albersmeier A."/>
            <person name="Kalinowski J."/>
            <person name="Ruckert C."/>
        </authorList>
    </citation>
    <scope>NUCLEOTIDE SEQUENCE [LARGE SCALE GENOMIC DNA]</scope>
    <source>
        <strain evidence="3 4">CGMCC 1.15286</strain>
    </source>
</reference>
<dbReference type="Pfam" id="PF07833">
    <property type="entry name" value="Cu_amine_oxidN1"/>
    <property type="match status" value="1"/>
</dbReference>
<keyword evidence="4" id="KW-1185">Reference proteome</keyword>
<dbReference type="PANTHER" id="PTHR40446">
    <property type="entry name" value="N-ACETYLGLUCOSAMINE-1-PHOSPHODIESTER ALPHA-N-ACETYLGLUCOSAMINIDASE"/>
    <property type="match status" value="1"/>
</dbReference>
<feature type="domain" description="Copper amine oxidase-like N-terminal" evidence="1">
    <location>
        <begin position="806"/>
        <end position="901"/>
    </location>
</feature>
<evidence type="ECO:0000313" key="4">
    <source>
        <dbReference type="Proteomes" id="UP000600247"/>
    </source>
</evidence>
<feature type="domain" description="Phosphodiester glycosidase" evidence="2">
    <location>
        <begin position="243"/>
        <end position="430"/>
    </location>
</feature>